<dbReference type="InterPro" id="IPR013783">
    <property type="entry name" value="Ig-like_fold"/>
</dbReference>
<gene>
    <name evidence="8" type="ORF">J8F10_16590</name>
</gene>
<dbReference type="SUPFAM" id="SSF49452">
    <property type="entry name" value="Starch-binding domain-like"/>
    <property type="match status" value="1"/>
</dbReference>
<dbReference type="Pfam" id="PF08281">
    <property type="entry name" value="Sigma70_r4_2"/>
    <property type="match status" value="1"/>
</dbReference>
<comment type="similarity">
    <text evidence="1">Belongs to the sigma-70 factor family. ECF subfamily.</text>
</comment>
<dbReference type="InterPro" id="IPR013784">
    <property type="entry name" value="Carb-bd-like_fold"/>
</dbReference>
<proteinExistence type="inferred from homology"/>
<feature type="region of interest" description="Disordered" evidence="5">
    <location>
        <begin position="277"/>
        <end position="308"/>
    </location>
</feature>
<evidence type="ECO:0000256" key="5">
    <source>
        <dbReference type="SAM" id="MobiDB-lite"/>
    </source>
</evidence>
<evidence type="ECO:0000259" key="7">
    <source>
        <dbReference type="Pfam" id="PF08281"/>
    </source>
</evidence>
<dbReference type="Gene3D" id="2.60.40.10">
    <property type="entry name" value="Immunoglobulins"/>
    <property type="match status" value="1"/>
</dbReference>
<dbReference type="SUPFAM" id="SSF88659">
    <property type="entry name" value="Sigma3 and sigma4 domains of RNA polymerase sigma factors"/>
    <property type="match status" value="1"/>
</dbReference>
<dbReference type="InterPro" id="IPR015889">
    <property type="entry name" value="Intradiol_dOase_core"/>
</dbReference>
<dbReference type="InterPro" id="IPR014284">
    <property type="entry name" value="RNA_pol_sigma-70_dom"/>
</dbReference>
<dbReference type="InterPro" id="IPR007627">
    <property type="entry name" value="RNA_pol_sigma70_r2"/>
</dbReference>
<dbReference type="RefSeq" id="WP_210655443.1">
    <property type="nucleotide sequence ID" value="NZ_JAGKQQ010000001.1"/>
</dbReference>
<dbReference type="Gene3D" id="1.10.1740.10">
    <property type="match status" value="1"/>
</dbReference>
<keyword evidence="4" id="KW-0804">Transcription</keyword>
<dbReference type="SUPFAM" id="SSF49464">
    <property type="entry name" value="Carboxypeptidase regulatory domain-like"/>
    <property type="match status" value="1"/>
</dbReference>
<dbReference type="Proteomes" id="UP000676565">
    <property type="component" value="Unassembled WGS sequence"/>
</dbReference>
<evidence type="ECO:0000256" key="3">
    <source>
        <dbReference type="ARBA" id="ARBA00023082"/>
    </source>
</evidence>
<dbReference type="Gene3D" id="2.60.130.10">
    <property type="entry name" value="Aromatic compound dioxygenase"/>
    <property type="match status" value="1"/>
</dbReference>
<dbReference type="NCBIfam" id="TIGR02937">
    <property type="entry name" value="sigma70-ECF"/>
    <property type="match status" value="1"/>
</dbReference>
<keyword evidence="9" id="KW-1185">Reference proteome</keyword>
<feature type="compositionally biased region" description="Low complexity" evidence="5">
    <location>
        <begin position="291"/>
        <end position="304"/>
    </location>
</feature>
<dbReference type="PANTHER" id="PTHR43133">
    <property type="entry name" value="RNA POLYMERASE ECF-TYPE SIGMA FACTO"/>
    <property type="match status" value="1"/>
</dbReference>
<dbReference type="InterPro" id="IPR008969">
    <property type="entry name" value="CarboxyPept-like_regulatory"/>
</dbReference>
<evidence type="ECO:0000256" key="1">
    <source>
        <dbReference type="ARBA" id="ARBA00010641"/>
    </source>
</evidence>
<dbReference type="InterPro" id="IPR013249">
    <property type="entry name" value="RNA_pol_sigma70_r4_t2"/>
</dbReference>
<evidence type="ECO:0000313" key="9">
    <source>
        <dbReference type="Proteomes" id="UP000676565"/>
    </source>
</evidence>
<comment type="caution">
    <text evidence="8">The sequence shown here is derived from an EMBL/GenBank/DDBJ whole genome shotgun (WGS) entry which is preliminary data.</text>
</comment>
<keyword evidence="2" id="KW-0805">Transcription regulation</keyword>
<dbReference type="Pfam" id="PF04542">
    <property type="entry name" value="Sigma70_r2"/>
    <property type="match status" value="1"/>
</dbReference>
<name>A0ABS5BTB9_9BACT</name>
<dbReference type="InterPro" id="IPR036388">
    <property type="entry name" value="WH-like_DNA-bd_sf"/>
</dbReference>
<dbReference type="InterPro" id="IPR039425">
    <property type="entry name" value="RNA_pol_sigma-70-like"/>
</dbReference>
<dbReference type="InterPro" id="IPR013324">
    <property type="entry name" value="RNA_pol_sigma_r3/r4-like"/>
</dbReference>
<dbReference type="CDD" id="cd06171">
    <property type="entry name" value="Sigma70_r4"/>
    <property type="match status" value="1"/>
</dbReference>
<protein>
    <submittedName>
        <fullName evidence="8">Sigma-70 family RNA polymerase sigma factor</fullName>
    </submittedName>
</protein>
<dbReference type="PANTHER" id="PTHR43133:SF51">
    <property type="entry name" value="RNA POLYMERASE SIGMA FACTOR"/>
    <property type="match status" value="1"/>
</dbReference>
<dbReference type="EMBL" id="JAGKQQ010000001">
    <property type="protein sequence ID" value="MBP3956891.1"/>
    <property type="molecule type" value="Genomic_DNA"/>
</dbReference>
<keyword evidence="3" id="KW-0731">Sigma factor</keyword>
<organism evidence="8 9">
    <name type="scientific">Gemmata palustris</name>
    <dbReference type="NCBI Taxonomy" id="2822762"/>
    <lineage>
        <taxon>Bacteria</taxon>
        <taxon>Pseudomonadati</taxon>
        <taxon>Planctomycetota</taxon>
        <taxon>Planctomycetia</taxon>
        <taxon>Gemmatales</taxon>
        <taxon>Gemmataceae</taxon>
        <taxon>Gemmata</taxon>
    </lineage>
</organism>
<dbReference type="SUPFAM" id="SSF88946">
    <property type="entry name" value="Sigma2 domain of RNA polymerase sigma factors"/>
    <property type="match status" value="1"/>
</dbReference>
<feature type="domain" description="RNA polymerase sigma-70 region 2" evidence="6">
    <location>
        <begin position="45"/>
        <end position="106"/>
    </location>
</feature>
<dbReference type="Gene3D" id="1.10.10.10">
    <property type="entry name" value="Winged helix-like DNA-binding domain superfamily/Winged helix DNA-binding domain"/>
    <property type="match status" value="1"/>
</dbReference>
<feature type="domain" description="RNA polymerase sigma factor 70 region 4 type 2" evidence="7">
    <location>
        <begin position="139"/>
        <end position="190"/>
    </location>
</feature>
<reference evidence="8 9" key="1">
    <citation type="submission" date="2021-04" db="EMBL/GenBank/DDBJ databases">
        <authorList>
            <person name="Ivanova A."/>
        </authorList>
    </citation>
    <scope>NUCLEOTIDE SEQUENCE [LARGE SCALE GENOMIC DNA]</scope>
    <source>
        <strain evidence="8 9">G18</strain>
    </source>
</reference>
<sequence>MPAHTLTQIASRLRKEPDSTGTDATDRDLLERFLDAHDEEAFEALVRRHDRLVRSAITKVLPDAHDADDAFQATFLVLVRRAKAIDWRAGLGPWLYGVAHRVAVKARDAGHARTRKEKDAKARAPGAAPDLSWREACVLLHAELDNLPDRYRLPLLLCYLEGKTRDEAASALKVTVGTVKGRLERGREMLRARLARRGVALSVGLLAAAAGAPAGASAPSAVAAVLDAVRGSARPRALGLAREVTASSLLSKLTNTVAGVLGLVTVACVLAAGSAKSPELNEKDKAPQPVPAAKPDAKPASADVKGNEPRPMVVTVTVKKPDGKPATGASVSVWAERKQQVAGTTDANGRAELTVPQSFEKVVAVAFAPGFAPDWAELSSKTSPVGAARTDLRSELTLQEDSVALEGRVTDLEGLPVANLPVAIERIGRPKPGKALDDFVRVNQEQRSRGLTSLFDLDSIPAEAVGLPKQVVTDKSGKFKITGIGKDRAARITTHGETTEHLQVRVVTRALEPKLEQHGPFGLHGAKFTLRVGPARPIVGTIRDAKTGAGVPGMKVAELIANICETTTDKDGRFRLVGVRKEIRYMLGTGSLGASPYFDTNLVIEDPPGLGEIPANMKVQRGVIATGRVLDAAGKPVKGSMFYSWARDNPHAKEYLELTDTRVSVSISNWHQLSGDGRYKVLVLPGEGAIGVCASPEDAFQRLNAQVELAKHKVDPFPGDALHAVVAVNIDPKDPKTLTHDFTLTTGKSRPLVVRGVDGKLPDKLLAVGHTESPEAKRVTGDALKIAGLSSSRTRAVVFLDEAQTVGAVATVSGDAETPVTVALEKLGSVSGRVFDADGAPGAGADVRVWLVLAREKYDNLPDEVFADRGVFGIHAGAWQQFTGRTTKADKDGRFKLKGLLPGQQYRLVAGFHPEKKGGELLHERADLTVKPGETTDLGDLNPKK</sequence>
<evidence type="ECO:0000256" key="4">
    <source>
        <dbReference type="ARBA" id="ARBA00023163"/>
    </source>
</evidence>
<evidence type="ECO:0000259" key="6">
    <source>
        <dbReference type="Pfam" id="PF04542"/>
    </source>
</evidence>
<accession>A0ABS5BTB9</accession>
<evidence type="ECO:0000313" key="8">
    <source>
        <dbReference type="EMBL" id="MBP3956891.1"/>
    </source>
</evidence>
<evidence type="ECO:0000256" key="2">
    <source>
        <dbReference type="ARBA" id="ARBA00023015"/>
    </source>
</evidence>
<dbReference type="InterPro" id="IPR013325">
    <property type="entry name" value="RNA_pol_sigma_r2"/>
</dbReference>